<reference evidence="1 2" key="1">
    <citation type="submission" date="2024-06" db="EMBL/GenBank/DDBJ databases">
        <authorList>
            <person name="Campbell A.G."/>
        </authorList>
    </citation>
    <scope>NUCLEOTIDE SEQUENCE [LARGE SCALE GENOMIC DNA]</scope>
    <source>
        <strain evidence="1 2">EM12</strain>
    </source>
</reference>
<dbReference type="Proteomes" id="UP001480955">
    <property type="component" value="Unassembled WGS sequence"/>
</dbReference>
<keyword evidence="2" id="KW-1185">Reference proteome</keyword>
<accession>A0ABV1QG34</accession>
<protein>
    <submittedName>
        <fullName evidence="1">Uncharacterized protein</fullName>
    </submittedName>
</protein>
<evidence type="ECO:0000313" key="2">
    <source>
        <dbReference type="Proteomes" id="UP001480955"/>
    </source>
</evidence>
<dbReference type="RefSeq" id="WP_350391620.1">
    <property type="nucleotide sequence ID" value="NZ_JBELQE010000006.1"/>
</dbReference>
<organism evidence="1 2">
    <name type="scientific">Methylorubrum podarium</name>
    <dbReference type="NCBI Taxonomy" id="200476"/>
    <lineage>
        <taxon>Bacteria</taxon>
        <taxon>Pseudomonadati</taxon>
        <taxon>Pseudomonadota</taxon>
        <taxon>Alphaproteobacteria</taxon>
        <taxon>Hyphomicrobiales</taxon>
        <taxon>Methylobacteriaceae</taxon>
        <taxon>Methylorubrum</taxon>
    </lineage>
</organism>
<gene>
    <name evidence="1" type="ORF">ABS772_00335</name>
</gene>
<proteinExistence type="predicted"/>
<name>A0ABV1QG34_9HYPH</name>
<comment type="caution">
    <text evidence="1">The sequence shown here is derived from an EMBL/GenBank/DDBJ whole genome shotgun (WGS) entry which is preliminary data.</text>
</comment>
<evidence type="ECO:0000313" key="1">
    <source>
        <dbReference type="EMBL" id="MER2248349.1"/>
    </source>
</evidence>
<dbReference type="EMBL" id="JBELQE010000006">
    <property type="protein sequence ID" value="MER2248349.1"/>
    <property type="molecule type" value="Genomic_DNA"/>
</dbReference>
<sequence length="66" mass="7872">MWLQDKLDAMREDFENGRFPLVPTQDQLDTMRRATRTLIDSRQVDDALRLATRHPRSRSRTRTETV</sequence>